<evidence type="ECO:0000256" key="3">
    <source>
        <dbReference type="ARBA" id="ARBA00023274"/>
    </source>
</evidence>
<dbReference type="SUPFAM" id="SSF54999">
    <property type="entry name" value="Ribosomal protein S10"/>
    <property type="match status" value="1"/>
</dbReference>
<feature type="region of interest" description="Disordered" evidence="4">
    <location>
        <begin position="34"/>
        <end position="60"/>
    </location>
</feature>
<keyword evidence="6" id="KW-0436">Ligase</keyword>
<dbReference type="PRINTS" id="PR00971">
    <property type="entry name" value="RIBOSOMALS10"/>
</dbReference>
<dbReference type="EC" id="6.1.1.2" evidence="6"/>
<comment type="similarity">
    <text evidence="1">Belongs to the universal ribosomal protein uS10 family.</text>
</comment>
<evidence type="ECO:0000256" key="4">
    <source>
        <dbReference type="SAM" id="MobiDB-lite"/>
    </source>
</evidence>
<protein>
    <submittedName>
        <fullName evidence="6">Mitochondrial 37S ribosomal protein rsm10</fullName>
        <ecNumber evidence="6">6.1.1.2</ecNumber>
    </submittedName>
</protein>
<gene>
    <name evidence="6" type="primary">RSM10</name>
    <name evidence="6" type="ORF">VKT23_003541</name>
</gene>
<evidence type="ECO:0000313" key="6">
    <source>
        <dbReference type="EMBL" id="KAK7469048.1"/>
    </source>
</evidence>
<dbReference type="InterPro" id="IPR001848">
    <property type="entry name" value="Ribosomal_uS10"/>
</dbReference>
<dbReference type="InterPro" id="IPR027486">
    <property type="entry name" value="Ribosomal_uS10_dom"/>
</dbReference>
<accession>A0ABR1JZ15</accession>
<evidence type="ECO:0000256" key="2">
    <source>
        <dbReference type="ARBA" id="ARBA00022980"/>
    </source>
</evidence>
<name>A0ABR1JZ15_9AGAR</name>
<keyword evidence="7" id="KW-1185">Reference proteome</keyword>
<proteinExistence type="inferred from homology"/>
<dbReference type="GO" id="GO:0004830">
    <property type="term" value="F:tryptophan-tRNA ligase activity"/>
    <property type="evidence" value="ECO:0007669"/>
    <property type="project" value="UniProtKB-EC"/>
</dbReference>
<dbReference type="GO" id="GO:0005840">
    <property type="term" value="C:ribosome"/>
    <property type="evidence" value="ECO:0007669"/>
    <property type="project" value="UniProtKB-KW"/>
</dbReference>
<sequence length="364" mass="41132">MLGRPFARSFQHALRASAHCRRLDIYHARPIAFYSTAPPSGSKPPSNAPKKSKQEDLEAEVLATQKQLEEDVAALGDLGLDVEEEFTVDELEELSQDIDFHDATFEATSKEPERLGQNEQELFGTESYPGSEFPYQKSPNDHLPSTPPKIDPRTLPRNIPLEQLGRRPSEENVASLLIHGRSIHLPYFHPRTHGYPAAVIQFRSFEPKLLELFSHFATHAASALGVPCSRVVCLPTQRTLWTVPRSPFVHKKSQENFERKVHKRMIKAWDADEEVIDRWFKYLRKHEMGGVGMRMVKWERLELGIGKKRLAHLKDVVLGAAKENSHIHAEEIKQLGQKIVKEEMTTTAGGTTGKEVVVEAAKST</sequence>
<evidence type="ECO:0000259" key="5">
    <source>
        <dbReference type="SMART" id="SM01403"/>
    </source>
</evidence>
<feature type="domain" description="Small ribosomal subunit protein uS10" evidence="5">
    <location>
        <begin position="199"/>
        <end position="296"/>
    </location>
</feature>
<keyword evidence="3" id="KW-0687">Ribonucleoprotein</keyword>
<dbReference type="PANTHER" id="PTHR11700">
    <property type="entry name" value="30S RIBOSOMAL PROTEIN S10 FAMILY MEMBER"/>
    <property type="match status" value="1"/>
</dbReference>
<dbReference type="Gene3D" id="3.30.70.600">
    <property type="entry name" value="Ribosomal protein S10 domain"/>
    <property type="match status" value="1"/>
</dbReference>
<feature type="region of interest" description="Disordered" evidence="4">
    <location>
        <begin position="126"/>
        <end position="156"/>
    </location>
</feature>
<dbReference type="EMBL" id="JBANRG010000003">
    <property type="protein sequence ID" value="KAK7469048.1"/>
    <property type="molecule type" value="Genomic_DNA"/>
</dbReference>
<keyword evidence="2 6" id="KW-0689">Ribosomal protein</keyword>
<feature type="compositionally biased region" description="Low complexity" evidence="4">
    <location>
        <begin position="38"/>
        <end position="49"/>
    </location>
</feature>
<evidence type="ECO:0000256" key="1">
    <source>
        <dbReference type="ARBA" id="ARBA00007102"/>
    </source>
</evidence>
<dbReference type="HAMAP" id="MF_00508">
    <property type="entry name" value="Ribosomal_uS10"/>
    <property type="match status" value="1"/>
</dbReference>
<reference evidence="6 7" key="1">
    <citation type="submission" date="2024-01" db="EMBL/GenBank/DDBJ databases">
        <title>A draft genome for the cacao thread blight pathogen Marasmiellus scandens.</title>
        <authorList>
            <person name="Baruah I.K."/>
            <person name="Leung J."/>
            <person name="Bukari Y."/>
            <person name="Amoako-Attah I."/>
            <person name="Meinhardt L.W."/>
            <person name="Bailey B.A."/>
            <person name="Cohen S.P."/>
        </authorList>
    </citation>
    <scope>NUCLEOTIDE SEQUENCE [LARGE SCALE GENOMIC DNA]</scope>
    <source>
        <strain evidence="6 7">GH-19</strain>
    </source>
</reference>
<evidence type="ECO:0000313" key="7">
    <source>
        <dbReference type="Proteomes" id="UP001498398"/>
    </source>
</evidence>
<dbReference type="Pfam" id="PF00338">
    <property type="entry name" value="Ribosomal_S10"/>
    <property type="match status" value="1"/>
</dbReference>
<comment type="caution">
    <text evidence="6">The sequence shown here is derived from an EMBL/GenBank/DDBJ whole genome shotgun (WGS) entry which is preliminary data.</text>
</comment>
<dbReference type="SMART" id="SM01403">
    <property type="entry name" value="Ribosomal_S10"/>
    <property type="match status" value="1"/>
</dbReference>
<dbReference type="InterPro" id="IPR036838">
    <property type="entry name" value="Ribosomal_uS10_dom_sf"/>
</dbReference>
<organism evidence="6 7">
    <name type="scientific">Marasmiellus scandens</name>
    <dbReference type="NCBI Taxonomy" id="2682957"/>
    <lineage>
        <taxon>Eukaryota</taxon>
        <taxon>Fungi</taxon>
        <taxon>Dikarya</taxon>
        <taxon>Basidiomycota</taxon>
        <taxon>Agaricomycotina</taxon>
        <taxon>Agaricomycetes</taxon>
        <taxon>Agaricomycetidae</taxon>
        <taxon>Agaricales</taxon>
        <taxon>Marasmiineae</taxon>
        <taxon>Omphalotaceae</taxon>
        <taxon>Marasmiellus</taxon>
    </lineage>
</organism>
<dbReference type="Proteomes" id="UP001498398">
    <property type="component" value="Unassembled WGS sequence"/>
</dbReference>